<organism evidence="1 2">
    <name type="scientific">Penicillium polonicum</name>
    <dbReference type="NCBI Taxonomy" id="60169"/>
    <lineage>
        <taxon>Eukaryota</taxon>
        <taxon>Fungi</taxon>
        <taxon>Dikarya</taxon>
        <taxon>Ascomycota</taxon>
        <taxon>Pezizomycotina</taxon>
        <taxon>Eurotiomycetes</taxon>
        <taxon>Eurotiomycetidae</taxon>
        <taxon>Eurotiales</taxon>
        <taxon>Aspergillaceae</taxon>
        <taxon>Penicillium</taxon>
    </lineage>
</organism>
<dbReference type="Proteomes" id="UP000191408">
    <property type="component" value="Unassembled WGS sequence"/>
</dbReference>
<proteinExistence type="predicted"/>
<dbReference type="OrthoDB" id="4499616at2759"/>
<dbReference type="AlphaFoldDB" id="A0A1V6NJB8"/>
<reference evidence="2" key="1">
    <citation type="journal article" date="2017" name="Nat. Microbiol.">
        <title>Global analysis of biosynthetic gene clusters reveals vast potential of secondary metabolite production in Penicillium species.</title>
        <authorList>
            <person name="Nielsen J.C."/>
            <person name="Grijseels S."/>
            <person name="Prigent S."/>
            <person name="Ji B."/>
            <person name="Dainat J."/>
            <person name="Nielsen K.F."/>
            <person name="Frisvad J.C."/>
            <person name="Workman M."/>
            <person name="Nielsen J."/>
        </authorList>
    </citation>
    <scope>NUCLEOTIDE SEQUENCE [LARGE SCALE GENOMIC DNA]</scope>
    <source>
        <strain evidence="2">IBT 4502</strain>
    </source>
</reference>
<sequence length="236" mass="27012">MSDNGNYTCVPAIKWLIRNIRNDGVEGDGIATWNAILNLRFPSTQGFSIRPYIHCAVRGNLGWVELQLSHLKDGRQNPVLVLYYQRADRQDDNQWENGQRELELYLAFRYRHFTQDTAPIYGILAIGAKLKIFEYDNPSRSIERFVPPWDLERHDEQVWKMLRKINRDHAGSGGYDKTGIKAESGGQGNERLEILSLQQGFEILQMGRYGQHDDAALMGDGDCAAENECDAHSKIR</sequence>
<evidence type="ECO:0000313" key="1">
    <source>
        <dbReference type="EMBL" id="OQD64790.1"/>
    </source>
</evidence>
<dbReference type="EMBL" id="MDYM01000007">
    <property type="protein sequence ID" value="OQD64790.1"/>
    <property type="molecule type" value="Genomic_DNA"/>
</dbReference>
<protein>
    <submittedName>
        <fullName evidence="1">Uncharacterized protein</fullName>
    </submittedName>
</protein>
<accession>A0A1V6NJB8</accession>
<name>A0A1V6NJB8_PENPO</name>
<keyword evidence="2" id="KW-1185">Reference proteome</keyword>
<gene>
    <name evidence="1" type="ORF">PENPOL_c007G06892</name>
</gene>
<comment type="caution">
    <text evidence="1">The sequence shown here is derived from an EMBL/GenBank/DDBJ whole genome shotgun (WGS) entry which is preliminary data.</text>
</comment>
<evidence type="ECO:0000313" key="2">
    <source>
        <dbReference type="Proteomes" id="UP000191408"/>
    </source>
</evidence>